<dbReference type="Proteomes" id="UP000708208">
    <property type="component" value="Unassembled WGS sequence"/>
</dbReference>
<evidence type="ECO:0000313" key="5">
    <source>
        <dbReference type="EMBL" id="CAG7817549.1"/>
    </source>
</evidence>
<dbReference type="PROSITE" id="PS00972">
    <property type="entry name" value="USP_1"/>
    <property type="match status" value="1"/>
</dbReference>
<evidence type="ECO:0000256" key="3">
    <source>
        <dbReference type="SAM" id="MobiDB-lite"/>
    </source>
</evidence>
<dbReference type="InterPro" id="IPR028889">
    <property type="entry name" value="USP"/>
</dbReference>
<dbReference type="CDD" id="cd02674">
    <property type="entry name" value="Peptidase_C19R"/>
    <property type="match status" value="1"/>
</dbReference>
<gene>
    <name evidence="5" type="ORF">AFUS01_LOCUS28108</name>
</gene>
<dbReference type="OrthoDB" id="292964at2759"/>
<reference evidence="5" key="1">
    <citation type="submission" date="2021-06" db="EMBL/GenBank/DDBJ databases">
        <authorList>
            <person name="Hodson N. C."/>
            <person name="Mongue J. A."/>
            <person name="Jaron S. K."/>
        </authorList>
    </citation>
    <scope>NUCLEOTIDE SEQUENCE</scope>
</reference>
<evidence type="ECO:0000256" key="1">
    <source>
        <dbReference type="ARBA" id="ARBA00000707"/>
    </source>
</evidence>
<keyword evidence="2" id="KW-0833">Ubl conjugation pathway</keyword>
<feature type="compositionally biased region" description="Basic and acidic residues" evidence="3">
    <location>
        <begin position="363"/>
        <end position="373"/>
    </location>
</feature>
<evidence type="ECO:0000259" key="4">
    <source>
        <dbReference type="PROSITE" id="PS50235"/>
    </source>
</evidence>
<dbReference type="PROSITE" id="PS00973">
    <property type="entry name" value="USP_2"/>
    <property type="match status" value="1"/>
</dbReference>
<dbReference type="GO" id="GO:0004843">
    <property type="term" value="F:cysteine-type deubiquitinase activity"/>
    <property type="evidence" value="ECO:0007669"/>
    <property type="project" value="UniProtKB-UniRule"/>
</dbReference>
<comment type="caution">
    <text evidence="5">The sequence shown here is derived from an EMBL/GenBank/DDBJ whole genome shotgun (WGS) entry which is preliminary data.</text>
</comment>
<keyword evidence="6" id="KW-1185">Reference proteome</keyword>
<evidence type="ECO:0000256" key="2">
    <source>
        <dbReference type="RuleBase" id="RU366025"/>
    </source>
</evidence>
<dbReference type="GO" id="GO:0006508">
    <property type="term" value="P:proteolysis"/>
    <property type="evidence" value="ECO:0007669"/>
    <property type="project" value="UniProtKB-KW"/>
</dbReference>
<accession>A0A8J2L8C1</accession>
<dbReference type="InterPro" id="IPR018200">
    <property type="entry name" value="USP_CS"/>
</dbReference>
<dbReference type="PANTHER" id="PTHR21646:SF46">
    <property type="entry name" value="UBIQUITIN CARBOXYL-TERMINAL HYDROLASE"/>
    <property type="match status" value="1"/>
</dbReference>
<sequence>MKAKELYLAKNLEELNKKTVIPQKVYQQAPKLQLNSVEKLLEEGRIKEERDKDEEQAYIMYMKSLDIIQHALKNPKLPPGDKDYFKKLHNIENIFEKCQKLSDSLKKRYELNSMADKLESDTIMAEKAESAAKLKGSSDKKGEAKLKPGMNGKATTLLIIDCRAASDFMNAHIDHPNCISVPSEMLMQGHSANKIGEMLRAQYPASYMDWSKRERFEKIILYDWNSSFEHQGQALQVVYDAITKWDIQKHYKSKPYVIQGGLRNVYYSYPTLVNKPQNVKETAPNVERLVSATATLAINSISYPSFDDDDSKMNSAKSSNQHSSTVQHSNNVTNIIINGKGDTMSKTLNSEGVIPRVNGFNEHPADERNEKNETGYARNENTSVTIIRNDTSSSTSTTPPLKPSIPDPKTKPARTRTNTSPGAENPPNSTNGGSPQITITKLKDDYDSPRSSVLKRSHSNPNISQFGDSYDDDSLSALKPDFNRSLKPSNRALSGDYVRRRDFDVVSSTAKTETGLKNLGNTCYMNSIMQCINHTTSLVNYFLSQTYRQEMNSRGPSKGEVTEEVARAIIEMNKGHRSIGLHDLKTAFGKFNKTFRSSEQQDSHEFLTFLLDHMHEELNKGKKQPFKEQKNDGIADFTAADITWRDYLTSNDSIIVELFCGQQKSSVKCMACHKSSTTFDTFLVLSIPIPDSRIPGKRYSLQECLDLYTAEEEINDWGCANCKTNGKAKKKIDLWRLPPTLIIHFQRFYVDSYCKKRITDIDFPVDSLDLTRLVKDSRQISSTSTWRYQLFGTSNHYGTMDSGHYTAYCRKNKNWAKFDDQEVCAMMQGNVPSAAAYILFFSQVQ</sequence>
<dbReference type="EC" id="3.4.19.12" evidence="2"/>
<feature type="domain" description="USP" evidence="4">
    <location>
        <begin position="514"/>
        <end position="844"/>
    </location>
</feature>
<comment type="catalytic activity">
    <reaction evidence="1 2">
        <text>Thiol-dependent hydrolysis of ester, thioester, amide, peptide and isopeptide bonds formed by the C-terminal Gly of ubiquitin (a 76-residue protein attached to proteins as an intracellular targeting signal).</text>
        <dbReference type="EC" id="3.4.19.12"/>
    </reaction>
</comment>
<dbReference type="AlphaFoldDB" id="A0A8J2L8C1"/>
<proteinExistence type="inferred from homology"/>
<dbReference type="GO" id="GO:0016579">
    <property type="term" value="P:protein deubiquitination"/>
    <property type="evidence" value="ECO:0007669"/>
    <property type="project" value="InterPro"/>
</dbReference>
<dbReference type="InterPro" id="IPR001394">
    <property type="entry name" value="Peptidase_C19_UCH"/>
</dbReference>
<comment type="similarity">
    <text evidence="2">Belongs to the peptidase C19 family.</text>
</comment>
<dbReference type="PANTHER" id="PTHR21646">
    <property type="entry name" value="UBIQUITIN CARBOXYL-TERMINAL HYDROLASE"/>
    <property type="match status" value="1"/>
</dbReference>
<feature type="region of interest" description="Disordered" evidence="3">
    <location>
        <begin position="307"/>
        <end position="331"/>
    </location>
</feature>
<organism evidence="5 6">
    <name type="scientific">Allacma fusca</name>
    <dbReference type="NCBI Taxonomy" id="39272"/>
    <lineage>
        <taxon>Eukaryota</taxon>
        <taxon>Metazoa</taxon>
        <taxon>Ecdysozoa</taxon>
        <taxon>Arthropoda</taxon>
        <taxon>Hexapoda</taxon>
        <taxon>Collembola</taxon>
        <taxon>Symphypleona</taxon>
        <taxon>Sminthuridae</taxon>
        <taxon>Allacma</taxon>
    </lineage>
</organism>
<feature type="compositionally biased region" description="Polar residues" evidence="3">
    <location>
        <begin position="379"/>
        <end position="390"/>
    </location>
</feature>
<keyword evidence="2" id="KW-0788">Thiol protease</keyword>
<dbReference type="Pfam" id="PF00443">
    <property type="entry name" value="UCH"/>
    <property type="match status" value="1"/>
</dbReference>
<name>A0A8J2L8C1_9HEXA</name>
<dbReference type="Pfam" id="PF08969">
    <property type="entry name" value="USP8_dimer"/>
    <property type="match status" value="1"/>
</dbReference>
<feature type="compositionally biased region" description="Polar residues" evidence="3">
    <location>
        <begin position="415"/>
        <end position="439"/>
    </location>
</feature>
<dbReference type="PROSITE" id="PS50235">
    <property type="entry name" value="USP_3"/>
    <property type="match status" value="1"/>
</dbReference>
<keyword evidence="2" id="KW-0378">Hydrolase</keyword>
<evidence type="ECO:0000313" key="6">
    <source>
        <dbReference type="Proteomes" id="UP000708208"/>
    </source>
</evidence>
<dbReference type="InterPro" id="IPR015063">
    <property type="entry name" value="USP8_dimer"/>
</dbReference>
<dbReference type="InterPro" id="IPR050185">
    <property type="entry name" value="Ub_carboxyl-term_hydrolase"/>
</dbReference>
<feature type="region of interest" description="Disordered" evidence="3">
    <location>
        <begin position="354"/>
        <end position="471"/>
    </location>
</feature>
<feature type="compositionally biased region" description="Polar residues" evidence="3">
    <location>
        <begin position="313"/>
        <end position="331"/>
    </location>
</feature>
<keyword evidence="2" id="KW-0645">Protease</keyword>
<protein>
    <recommendedName>
        <fullName evidence="2">Ubiquitin carboxyl-terminal hydrolase</fullName>
        <ecNumber evidence="2">3.4.19.12</ecNumber>
    </recommendedName>
</protein>
<dbReference type="EMBL" id="CAJVCH010396916">
    <property type="protein sequence ID" value="CAG7817549.1"/>
    <property type="molecule type" value="Genomic_DNA"/>
</dbReference>